<dbReference type="Gene3D" id="2.40.30.40">
    <property type="entry name" value="Peptidase M42, domain 2"/>
    <property type="match status" value="1"/>
</dbReference>
<keyword evidence="5" id="KW-0378">Hydrolase</keyword>
<evidence type="ECO:0000256" key="3">
    <source>
        <dbReference type="ARBA" id="ARBA00022670"/>
    </source>
</evidence>
<dbReference type="AlphaFoldDB" id="A0A381YPR9"/>
<keyword evidence="2" id="KW-0031">Aminopeptidase</keyword>
<organism evidence="6">
    <name type="scientific">marine metagenome</name>
    <dbReference type="NCBI Taxonomy" id="408172"/>
    <lineage>
        <taxon>unclassified sequences</taxon>
        <taxon>metagenomes</taxon>
        <taxon>ecological metagenomes</taxon>
    </lineage>
</organism>
<name>A0A381YPR9_9ZZZZ</name>
<dbReference type="InterPro" id="IPR008007">
    <property type="entry name" value="Peptidase_M42"/>
</dbReference>
<dbReference type="SUPFAM" id="SSF101821">
    <property type="entry name" value="Aminopeptidase/glucanase lid domain"/>
    <property type="match status" value="1"/>
</dbReference>
<evidence type="ECO:0000256" key="5">
    <source>
        <dbReference type="ARBA" id="ARBA00022801"/>
    </source>
</evidence>
<evidence type="ECO:0000256" key="1">
    <source>
        <dbReference type="ARBA" id="ARBA00006272"/>
    </source>
</evidence>
<keyword evidence="3" id="KW-0645">Protease</keyword>
<evidence type="ECO:0000313" key="6">
    <source>
        <dbReference type="EMBL" id="SVA78497.1"/>
    </source>
</evidence>
<dbReference type="GO" id="GO:0046872">
    <property type="term" value="F:metal ion binding"/>
    <property type="evidence" value="ECO:0007669"/>
    <property type="project" value="UniProtKB-KW"/>
</dbReference>
<dbReference type="GO" id="GO:0006508">
    <property type="term" value="P:proteolysis"/>
    <property type="evidence" value="ECO:0007669"/>
    <property type="project" value="UniProtKB-KW"/>
</dbReference>
<dbReference type="PANTHER" id="PTHR32481:SF0">
    <property type="entry name" value="AMINOPEPTIDASE YPDE-RELATED"/>
    <property type="match status" value="1"/>
</dbReference>
<dbReference type="EMBL" id="UINC01018644">
    <property type="protein sequence ID" value="SVA78497.1"/>
    <property type="molecule type" value="Genomic_DNA"/>
</dbReference>
<dbReference type="InterPro" id="IPR023367">
    <property type="entry name" value="Peptidase_M42_dom2"/>
</dbReference>
<gene>
    <name evidence="6" type="ORF">METZ01_LOCUS131351</name>
</gene>
<dbReference type="InterPro" id="IPR051464">
    <property type="entry name" value="Peptidase_M42_aminopept"/>
</dbReference>
<accession>A0A381YPR9</accession>
<reference evidence="6" key="1">
    <citation type="submission" date="2018-05" db="EMBL/GenBank/DDBJ databases">
        <authorList>
            <person name="Lanie J.A."/>
            <person name="Ng W.-L."/>
            <person name="Kazmierczak K.M."/>
            <person name="Andrzejewski T.M."/>
            <person name="Davidsen T.M."/>
            <person name="Wayne K.J."/>
            <person name="Tettelin H."/>
            <person name="Glass J.I."/>
            <person name="Rusch D."/>
            <person name="Podicherti R."/>
            <person name="Tsui H.-C.T."/>
            <person name="Winkler M.E."/>
        </authorList>
    </citation>
    <scope>NUCLEOTIDE SEQUENCE</scope>
</reference>
<feature type="non-terminal residue" evidence="6">
    <location>
        <position position="210"/>
    </location>
</feature>
<dbReference type="GO" id="GO:0004177">
    <property type="term" value="F:aminopeptidase activity"/>
    <property type="evidence" value="ECO:0007669"/>
    <property type="project" value="UniProtKB-KW"/>
</dbReference>
<evidence type="ECO:0000256" key="4">
    <source>
        <dbReference type="ARBA" id="ARBA00022723"/>
    </source>
</evidence>
<evidence type="ECO:0000256" key="2">
    <source>
        <dbReference type="ARBA" id="ARBA00022438"/>
    </source>
</evidence>
<dbReference type="PANTHER" id="PTHR32481">
    <property type="entry name" value="AMINOPEPTIDASE"/>
    <property type="match status" value="1"/>
</dbReference>
<sequence>MSYQLLRSALIAALLLAPYQLAAQTAATLSEQFIEMTAVTGYEQTAAKQLLAMLPGTTLDRAGNVVGVLGTGTPVRLLVCPLDEVGYVVGRITDDGYLRLRRVGVGKPNLFDQGLEGHRVTVWGAAKPTPGVVSIPSTHLGRGRSSIPDRPFDVDDAYVDIGVDSAKEVQQLGIRLLDAVALAKRPHRYGKNLLAGPEAGRRAGCAALAR</sequence>
<comment type="similarity">
    <text evidence="1">Belongs to the peptidase M42 family.</text>
</comment>
<proteinExistence type="inferred from homology"/>
<keyword evidence="4" id="KW-0479">Metal-binding</keyword>
<dbReference type="Pfam" id="PF05343">
    <property type="entry name" value="Peptidase_M42"/>
    <property type="match status" value="1"/>
</dbReference>
<protein>
    <submittedName>
        <fullName evidence="6">Uncharacterized protein</fullName>
    </submittedName>
</protein>
<dbReference type="SUPFAM" id="SSF53187">
    <property type="entry name" value="Zn-dependent exopeptidases"/>
    <property type="match status" value="1"/>
</dbReference>